<proteinExistence type="predicted"/>
<dbReference type="EMBL" id="CAJOBE010044327">
    <property type="protein sequence ID" value="CAF4337075.1"/>
    <property type="molecule type" value="Genomic_DNA"/>
</dbReference>
<name>A0A820K2U4_9BILA</name>
<evidence type="ECO:0000313" key="1">
    <source>
        <dbReference type="EMBL" id="CAF4337075.1"/>
    </source>
</evidence>
<dbReference type="Proteomes" id="UP000663874">
    <property type="component" value="Unassembled WGS sequence"/>
</dbReference>
<sequence>MIKIEIFHFTDIQSIFAAVSPLLTDGYERSEIEVNSYLLNLYNSNL</sequence>
<dbReference type="AlphaFoldDB" id="A0A820K2U4"/>
<protein>
    <submittedName>
        <fullName evidence="1">Uncharacterized protein</fullName>
    </submittedName>
</protein>
<gene>
    <name evidence="1" type="ORF">FNK824_LOCUS41886</name>
</gene>
<evidence type="ECO:0000313" key="2">
    <source>
        <dbReference type="Proteomes" id="UP000663874"/>
    </source>
</evidence>
<comment type="caution">
    <text evidence="1">The sequence shown here is derived from an EMBL/GenBank/DDBJ whole genome shotgun (WGS) entry which is preliminary data.</text>
</comment>
<organism evidence="1 2">
    <name type="scientific">Rotaria sordida</name>
    <dbReference type="NCBI Taxonomy" id="392033"/>
    <lineage>
        <taxon>Eukaryota</taxon>
        <taxon>Metazoa</taxon>
        <taxon>Spiralia</taxon>
        <taxon>Gnathifera</taxon>
        <taxon>Rotifera</taxon>
        <taxon>Eurotatoria</taxon>
        <taxon>Bdelloidea</taxon>
        <taxon>Philodinida</taxon>
        <taxon>Philodinidae</taxon>
        <taxon>Rotaria</taxon>
    </lineage>
</organism>
<accession>A0A820K2U4</accession>
<feature type="non-terminal residue" evidence="1">
    <location>
        <position position="1"/>
    </location>
</feature>
<reference evidence="1" key="1">
    <citation type="submission" date="2021-02" db="EMBL/GenBank/DDBJ databases">
        <authorList>
            <person name="Nowell W R."/>
        </authorList>
    </citation>
    <scope>NUCLEOTIDE SEQUENCE</scope>
</reference>